<name>A0A1G5KUL6_9FIRM</name>
<gene>
    <name evidence="2" type="ORF">SAMN03080606_03753</name>
</gene>
<feature type="signal peptide" evidence="1">
    <location>
        <begin position="1"/>
        <end position="28"/>
    </location>
</feature>
<proteinExistence type="predicted"/>
<evidence type="ECO:0000256" key="1">
    <source>
        <dbReference type="SAM" id="SignalP"/>
    </source>
</evidence>
<dbReference type="EMBL" id="FMUS01000031">
    <property type="protein sequence ID" value="SCZ03818.1"/>
    <property type="molecule type" value="Genomic_DNA"/>
</dbReference>
<sequence length="185" mass="20065">MLKFKRGRRLISVLLTVMMFLIVIPAVAGDTSVLADTIHTEYMATQEQTNGEREPYLGEFDIPVLVDLESLDFSESIISEAMDLPLDSEGLEGCIVALQVVNNPALVSEFPLLSDNHFDLALSHESIRSSSEAEVYSTTGTVTIQYRGNGHTSGTVPANQTLTTPGSIELRPQGNLARTGHVFVG</sequence>
<evidence type="ECO:0000313" key="2">
    <source>
        <dbReference type="EMBL" id="SCZ03818.1"/>
    </source>
</evidence>
<feature type="non-terminal residue" evidence="2">
    <location>
        <position position="185"/>
    </location>
</feature>
<keyword evidence="1" id="KW-0732">Signal</keyword>
<keyword evidence="3" id="KW-1185">Reference proteome</keyword>
<feature type="chain" id="PRO_5038600426" evidence="1">
    <location>
        <begin position="29"/>
        <end position="185"/>
    </location>
</feature>
<dbReference type="AlphaFoldDB" id="A0A1G5KUL6"/>
<reference evidence="2 3" key="1">
    <citation type="submission" date="2016-10" db="EMBL/GenBank/DDBJ databases">
        <authorList>
            <person name="de Groot N.N."/>
        </authorList>
    </citation>
    <scope>NUCLEOTIDE SEQUENCE [LARGE SCALE GENOMIC DNA]</scope>
    <source>
        <strain evidence="2 3">DSM 18978</strain>
    </source>
</reference>
<organism evidence="2 3">
    <name type="scientific">Alkaliphilus peptidifermentans DSM 18978</name>
    <dbReference type="NCBI Taxonomy" id="1120976"/>
    <lineage>
        <taxon>Bacteria</taxon>
        <taxon>Bacillati</taxon>
        <taxon>Bacillota</taxon>
        <taxon>Clostridia</taxon>
        <taxon>Peptostreptococcales</taxon>
        <taxon>Natronincolaceae</taxon>
        <taxon>Alkaliphilus</taxon>
    </lineage>
</organism>
<dbReference type="Proteomes" id="UP000198636">
    <property type="component" value="Unassembled WGS sequence"/>
</dbReference>
<protein>
    <submittedName>
        <fullName evidence="2">Uncharacterized protein</fullName>
    </submittedName>
</protein>
<evidence type="ECO:0000313" key="3">
    <source>
        <dbReference type="Proteomes" id="UP000198636"/>
    </source>
</evidence>
<accession>A0A1G5KUL6</accession>